<proteinExistence type="predicted"/>
<feature type="transmembrane region" description="Helical" evidence="1">
    <location>
        <begin position="62"/>
        <end position="80"/>
    </location>
</feature>
<dbReference type="EMBL" id="FUXI01000025">
    <property type="protein sequence ID" value="SJZ97755.1"/>
    <property type="molecule type" value="Genomic_DNA"/>
</dbReference>
<dbReference type="RefSeq" id="WP_078807944.1">
    <property type="nucleotide sequence ID" value="NZ_FUXI01000025.1"/>
</dbReference>
<keyword evidence="3" id="KW-1185">Reference proteome</keyword>
<gene>
    <name evidence="2" type="ORF">SAMN02745116_02027</name>
</gene>
<accession>A0A1T4Q1S1</accession>
<keyword evidence="1" id="KW-1133">Transmembrane helix</keyword>
<feature type="transmembrane region" description="Helical" evidence="1">
    <location>
        <begin position="111"/>
        <end position="140"/>
    </location>
</feature>
<keyword evidence="1" id="KW-0472">Membrane</keyword>
<dbReference type="Pfam" id="PF09515">
    <property type="entry name" value="Thia_YuaJ"/>
    <property type="match status" value="1"/>
</dbReference>
<dbReference type="AlphaFoldDB" id="A0A1T4Q1S1"/>
<evidence type="ECO:0000256" key="1">
    <source>
        <dbReference type="SAM" id="Phobius"/>
    </source>
</evidence>
<dbReference type="STRING" id="263852.SAMN02745116_02027"/>
<protein>
    <submittedName>
        <fullName evidence="2">Thiamine transporter</fullName>
    </submittedName>
</protein>
<dbReference type="NCBIfam" id="TIGR02357">
    <property type="entry name" value="ECF_ThiT_YuaJ"/>
    <property type="match status" value="1"/>
</dbReference>
<evidence type="ECO:0000313" key="3">
    <source>
        <dbReference type="Proteomes" id="UP000190328"/>
    </source>
</evidence>
<sequence>MQTRKMNVGELAEIAMLTAFSFALSYIPLQIGSALIDISLGLVPLAVLGIRRGVWASLTSGFIWSLLLIIFGKAFILNLTQGILEYPIAFTMAGLFGLFSKSIFEKKGKNVFCTILCMAILGVGARWFCHFLAGMIFWATFVPEQNPFIYSFTWNGISFLLNVLLVTTVIFLLWNTSPNLFKAKRPASRS</sequence>
<feature type="transmembrane region" description="Helical" evidence="1">
    <location>
        <begin position="86"/>
        <end position="104"/>
    </location>
</feature>
<feature type="transmembrane region" description="Helical" evidence="1">
    <location>
        <begin position="33"/>
        <end position="50"/>
    </location>
</feature>
<name>A0A1T4Q1S1_9ENTE</name>
<evidence type="ECO:0000313" key="2">
    <source>
        <dbReference type="EMBL" id="SJZ97755.1"/>
    </source>
</evidence>
<organism evidence="2 3">
    <name type="scientific">Pilibacter termitis</name>
    <dbReference type="NCBI Taxonomy" id="263852"/>
    <lineage>
        <taxon>Bacteria</taxon>
        <taxon>Bacillati</taxon>
        <taxon>Bacillota</taxon>
        <taxon>Bacilli</taxon>
        <taxon>Lactobacillales</taxon>
        <taxon>Enterococcaceae</taxon>
        <taxon>Pilibacter</taxon>
    </lineage>
</organism>
<reference evidence="2 3" key="1">
    <citation type="submission" date="2017-02" db="EMBL/GenBank/DDBJ databases">
        <authorList>
            <person name="Peterson S.W."/>
        </authorList>
    </citation>
    <scope>NUCLEOTIDE SEQUENCE [LARGE SCALE GENOMIC DNA]</scope>
    <source>
        <strain evidence="2 3">ATCC BAA-1030</strain>
    </source>
</reference>
<dbReference type="GO" id="GO:0005886">
    <property type="term" value="C:plasma membrane"/>
    <property type="evidence" value="ECO:0007669"/>
    <property type="project" value="InterPro"/>
</dbReference>
<dbReference type="InterPro" id="IPR012651">
    <property type="entry name" value="Thia_Transptr_ThiT"/>
</dbReference>
<keyword evidence="1" id="KW-0812">Transmembrane</keyword>
<dbReference type="Gene3D" id="1.10.1760.20">
    <property type="match status" value="1"/>
</dbReference>
<dbReference type="GO" id="GO:0015234">
    <property type="term" value="F:thiamine transmembrane transporter activity"/>
    <property type="evidence" value="ECO:0007669"/>
    <property type="project" value="InterPro"/>
</dbReference>
<dbReference type="OrthoDB" id="9795813at2"/>
<feature type="transmembrane region" description="Helical" evidence="1">
    <location>
        <begin position="152"/>
        <end position="174"/>
    </location>
</feature>
<dbReference type="Proteomes" id="UP000190328">
    <property type="component" value="Unassembled WGS sequence"/>
</dbReference>